<dbReference type="Gene3D" id="2.40.170.20">
    <property type="entry name" value="TonB-dependent receptor, beta-barrel domain"/>
    <property type="match status" value="1"/>
</dbReference>
<dbReference type="PROSITE" id="PS52016">
    <property type="entry name" value="TONB_DEPENDENT_REC_3"/>
    <property type="match status" value="1"/>
</dbReference>
<keyword evidence="8 10" id="KW-0472">Membrane</keyword>
<evidence type="ECO:0000256" key="7">
    <source>
        <dbReference type="ARBA" id="ARBA00023077"/>
    </source>
</evidence>
<keyword evidence="4" id="KW-0406">Ion transport</keyword>
<evidence type="ECO:0000256" key="4">
    <source>
        <dbReference type="ARBA" id="ARBA00022496"/>
    </source>
</evidence>
<evidence type="ECO:0000259" key="13">
    <source>
        <dbReference type="SMART" id="SM00965"/>
    </source>
</evidence>
<keyword evidence="2 10" id="KW-0813">Transport</keyword>
<keyword evidence="6" id="KW-0408">Iron</keyword>
<keyword evidence="9 10" id="KW-0998">Cell outer membrane</keyword>
<name>A0AB39KYM6_9CAUL</name>
<dbReference type="InterPro" id="IPR039426">
    <property type="entry name" value="TonB-dep_rcpt-like"/>
</dbReference>
<comment type="similarity">
    <text evidence="10 11">Belongs to the TonB-dependent receptor family.</text>
</comment>
<dbReference type="Gene3D" id="2.170.130.10">
    <property type="entry name" value="TonB-dependent receptor, plug domain"/>
    <property type="match status" value="1"/>
</dbReference>
<evidence type="ECO:0000256" key="8">
    <source>
        <dbReference type="ARBA" id="ARBA00023136"/>
    </source>
</evidence>
<keyword evidence="12" id="KW-0732">Signal</keyword>
<feature type="domain" description="Secretin/TonB short N-terminal" evidence="13">
    <location>
        <begin position="53"/>
        <end position="104"/>
    </location>
</feature>
<dbReference type="NCBIfam" id="TIGR01782">
    <property type="entry name" value="TonB-Xanth-Caul"/>
    <property type="match status" value="1"/>
</dbReference>
<dbReference type="PANTHER" id="PTHR40980:SF3">
    <property type="entry name" value="TONB-DEPENDENT RECEPTOR-LIKE BETA-BARREL DOMAIN-CONTAINING PROTEIN"/>
    <property type="match status" value="1"/>
</dbReference>
<evidence type="ECO:0000256" key="6">
    <source>
        <dbReference type="ARBA" id="ARBA00023004"/>
    </source>
</evidence>
<protein>
    <submittedName>
        <fullName evidence="14">TonB-dependent receptor</fullName>
    </submittedName>
</protein>
<keyword evidence="7 11" id="KW-0798">TonB box</keyword>
<dbReference type="CDD" id="cd01347">
    <property type="entry name" value="ligand_gated_channel"/>
    <property type="match status" value="1"/>
</dbReference>
<evidence type="ECO:0000256" key="10">
    <source>
        <dbReference type="PROSITE-ProRule" id="PRU01360"/>
    </source>
</evidence>
<dbReference type="InterPro" id="IPR000531">
    <property type="entry name" value="Beta-barrel_TonB"/>
</dbReference>
<proteinExistence type="inferred from homology"/>
<evidence type="ECO:0000256" key="2">
    <source>
        <dbReference type="ARBA" id="ARBA00022448"/>
    </source>
</evidence>
<reference evidence="14" key="1">
    <citation type="submission" date="2024-06" db="EMBL/GenBank/DDBJ databases">
        <title>Caulobacter inopinatus, sp. nov.</title>
        <authorList>
            <person name="Donachie S.P."/>
        </authorList>
    </citation>
    <scope>NUCLEOTIDE SEQUENCE</scope>
    <source>
        <strain evidence="14">73W</strain>
    </source>
</reference>
<sequence>MPFMSCSSLRRALLLSAAVAVAASPAWAQSRAFDISAQPATSGIPAFARQADVQVLLSEFAARGRNVNAVRGSYSLNEGLDRLLLGTGLSVVSNDGRTITLAPAARITKEAAKRPVSMVQAAPVAAAAPAPPPSGEALDEDSLVEAVVVTGFRGSLNAAIDAKRMSAAAVDAIKAEDIADFPDNNLAESIQRVPGVSIARDGGEGRQITVRGLSPQFTRVRINGMEGQSTVGGTDSSGGNNRTRSFDFNVFASELFNSITVRKTPSAEVEEGSLGATVDLQTSRPFDYKGFTVAASAQAGYNDLSKTVSPRFAGLISDRFFDDKVGVLVSVAYSDRDFLEEGFGTVGYDTATLNGGFCAPASATLTTPCGPGLPRTSDPAAFARLNNANVHHPRIPRYGRFEHEQERLGLTASLQWKPTDRTTVNLDALSSTFEAKREQAFLSAFSFSRPASANGKPQTSVRAAEIDADGDLVYGVFDGVDMRAEARYDEFTSTYRQLTLSGEHEFTDRFKMRGLIGTSRSKLDNPIQTIISIDRPNVNGYTIDFRQDSRRPSINVGFDPTNAANFVFAEPGGTFLGSEIRLRPQSVENRFDSGALDAQFELNPNLTFKAGVAIKDFQFEFDALARVSEISIPALPAGVTLASLTKTVSGIGRNMNIPAGTPTQWVTADFDKFSEVFGIYSNTGIFALTGVTNAAARGNIRSVGEKTTGYYVQADFNTDALPLPIRGDIGLRYVKTEQTSAGYQLIGTAPVLVTAKREYDDLLPALNLVADLRENLLLRFGASKVVSRPNLPDLTPGGAITLGGVPGISAGNPQLDPIRAKTYDLSAEWYFARGALVSIGFFYKDIDTYIQTLRETRPFNTAGLPDSVLAGTSLQPTDLFVFTQPVNTKGGPLKGFEFSYQQPFTFLPEVAPFLPDWTKNLGGIFNYTAVKSQIEYFVTAGSTATVTNDLVGLSRKAFNATLYYEDSKFSARVSAAYRDRYFAAIPGGQSGNDADGVNSTFNVDMAVSYNVTPQIKLSFEGLNLTDEFNDQFQDTVRNSPLFFSHTGRQYNFGVQYKF</sequence>
<dbReference type="Pfam" id="PF07715">
    <property type="entry name" value="Plug"/>
    <property type="match status" value="1"/>
</dbReference>
<keyword evidence="5 10" id="KW-0812">Transmembrane</keyword>
<evidence type="ECO:0000256" key="5">
    <source>
        <dbReference type="ARBA" id="ARBA00022692"/>
    </source>
</evidence>
<accession>A0AB39KYM6</accession>
<dbReference type="Gene3D" id="3.55.50.30">
    <property type="match status" value="1"/>
</dbReference>
<organism evidence="14">
    <name type="scientific">Caulobacter sp. 73W</name>
    <dbReference type="NCBI Taxonomy" id="3161137"/>
    <lineage>
        <taxon>Bacteria</taxon>
        <taxon>Pseudomonadati</taxon>
        <taxon>Pseudomonadota</taxon>
        <taxon>Alphaproteobacteria</taxon>
        <taxon>Caulobacterales</taxon>
        <taxon>Caulobacteraceae</taxon>
        <taxon>Caulobacter</taxon>
    </lineage>
</organism>
<feature type="signal peptide" evidence="12">
    <location>
        <begin position="1"/>
        <end position="28"/>
    </location>
</feature>
<dbReference type="GO" id="GO:0006826">
    <property type="term" value="P:iron ion transport"/>
    <property type="evidence" value="ECO:0007669"/>
    <property type="project" value="UniProtKB-KW"/>
</dbReference>
<dbReference type="GO" id="GO:0009279">
    <property type="term" value="C:cell outer membrane"/>
    <property type="evidence" value="ECO:0007669"/>
    <property type="project" value="UniProtKB-SubCell"/>
</dbReference>
<dbReference type="PANTHER" id="PTHR40980">
    <property type="entry name" value="PLUG DOMAIN-CONTAINING PROTEIN"/>
    <property type="match status" value="1"/>
</dbReference>
<dbReference type="InterPro" id="IPR010104">
    <property type="entry name" value="TonB_rcpt_bac"/>
</dbReference>
<keyword evidence="3 10" id="KW-1134">Transmembrane beta strand</keyword>
<dbReference type="AlphaFoldDB" id="A0AB39KYM6"/>
<keyword evidence="4" id="KW-0410">Iron transport</keyword>
<keyword evidence="14" id="KW-0675">Receptor</keyword>
<evidence type="ECO:0000256" key="1">
    <source>
        <dbReference type="ARBA" id="ARBA00004571"/>
    </source>
</evidence>
<dbReference type="EMBL" id="CP158375">
    <property type="protein sequence ID" value="XDO98301.1"/>
    <property type="molecule type" value="Genomic_DNA"/>
</dbReference>
<dbReference type="SUPFAM" id="SSF56935">
    <property type="entry name" value="Porins"/>
    <property type="match status" value="1"/>
</dbReference>
<dbReference type="InterPro" id="IPR011662">
    <property type="entry name" value="Secretin/TonB_short_N"/>
</dbReference>
<evidence type="ECO:0000256" key="3">
    <source>
        <dbReference type="ARBA" id="ARBA00022452"/>
    </source>
</evidence>
<dbReference type="Pfam" id="PF07660">
    <property type="entry name" value="STN"/>
    <property type="match status" value="1"/>
</dbReference>
<dbReference type="SMART" id="SM00965">
    <property type="entry name" value="STN"/>
    <property type="match status" value="1"/>
</dbReference>
<dbReference type="RefSeq" id="WP_369062093.1">
    <property type="nucleotide sequence ID" value="NZ_CP158375.1"/>
</dbReference>
<comment type="subcellular location">
    <subcellularLocation>
        <location evidence="1 10">Cell outer membrane</location>
        <topology evidence="1 10">Multi-pass membrane protein</topology>
    </subcellularLocation>
</comment>
<evidence type="ECO:0000256" key="12">
    <source>
        <dbReference type="SAM" id="SignalP"/>
    </source>
</evidence>
<gene>
    <name evidence="14" type="ORF">ABOZ73_07770</name>
</gene>
<feature type="chain" id="PRO_5044269879" evidence="12">
    <location>
        <begin position="29"/>
        <end position="1058"/>
    </location>
</feature>
<dbReference type="InterPro" id="IPR012910">
    <property type="entry name" value="Plug_dom"/>
</dbReference>
<evidence type="ECO:0000313" key="14">
    <source>
        <dbReference type="EMBL" id="XDO98301.1"/>
    </source>
</evidence>
<dbReference type="InterPro" id="IPR036942">
    <property type="entry name" value="Beta-barrel_TonB_sf"/>
</dbReference>
<evidence type="ECO:0000256" key="9">
    <source>
        <dbReference type="ARBA" id="ARBA00023237"/>
    </source>
</evidence>
<evidence type="ECO:0000256" key="11">
    <source>
        <dbReference type="RuleBase" id="RU003357"/>
    </source>
</evidence>
<dbReference type="InterPro" id="IPR037066">
    <property type="entry name" value="Plug_dom_sf"/>
</dbReference>
<dbReference type="Pfam" id="PF00593">
    <property type="entry name" value="TonB_dep_Rec_b-barrel"/>
    <property type="match status" value="1"/>
</dbReference>